<evidence type="ECO:0000313" key="10">
    <source>
        <dbReference type="EnsemblPlants" id="OGLUM01G49310.2"/>
    </source>
</evidence>
<dbReference type="Proteomes" id="UP000026961">
    <property type="component" value="Chromosome 1"/>
</dbReference>
<feature type="repeat" description="Solcar" evidence="8">
    <location>
        <begin position="170"/>
        <end position="253"/>
    </location>
</feature>
<reference evidence="10" key="3">
    <citation type="submission" date="2018-05" db="EMBL/GenBank/DDBJ databases">
        <title>OgluRS3 (Oryza glumaepatula Reference Sequence Version 3).</title>
        <authorList>
            <person name="Zhang J."/>
            <person name="Kudrna D."/>
            <person name="Lee S."/>
            <person name="Talag J."/>
            <person name="Welchert J."/>
            <person name="Wing R.A."/>
        </authorList>
    </citation>
    <scope>NUCLEOTIDE SEQUENCE [LARGE SCALE GENOMIC DNA]</scope>
</reference>
<dbReference type="InterPro" id="IPR023395">
    <property type="entry name" value="MCP_dom_sf"/>
</dbReference>
<name>A0A0D9YKF8_9ORYZ</name>
<dbReference type="GO" id="GO:0016020">
    <property type="term" value="C:membrane"/>
    <property type="evidence" value="ECO:0007669"/>
    <property type="project" value="UniProtKB-SubCell"/>
</dbReference>
<feature type="repeat" description="Solcar" evidence="8">
    <location>
        <begin position="263"/>
        <end position="349"/>
    </location>
</feature>
<keyword evidence="11" id="KW-1185">Reference proteome</keyword>
<evidence type="ECO:0000313" key="11">
    <source>
        <dbReference type="Proteomes" id="UP000026961"/>
    </source>
</evidence>
<dbReference type="AlphaFoldDB" id="A0A0D9YKF8"/>
<dbReference type="PROSITE" id="PS50920">
    <property type="entry name" value="SOLCAR"/>
    <property type="match status" value="3"/>
</dbReference>
<accession>A0A0D9YKF8</accession>
<evidence type="ECO:0000256" key="8">
    <source>
        <dbReference type="PROSITE-ProRule" id="PRU00282"/>
    </source>
</evidence>
<proteinExistence type="inferred from homology"/>
<protein>
    <submittedName>
        <fullName evidence="10">Uncharacterized protein</fullName>
    </submittedName>
</protein>
<dbReference type="Pfam" id="PF00153">
    <property type="entry name" value="Mito_carr"/>
    <property type="match status" value="3"/>
</dbReference>
<evidence type="ECO:0000256" key="9">
    <source>
        <dbReference type="RuleBase" id="RU000488"/>
    </source>
</evidence>
<comment type="similarity">
    <text evidence="2 9">Belongs to the mitochondrial carrier (TC 2.A.29) family.</text>
</comment>
<keyword evidence="3 9" id="KW-0813">Transport</keyword>
<keyword evidence="5" id="KW-0677">Repeat</keyword>
<evidence type="ECO:0000256" key="1">
    <source>
        <dbReference type="ARBA" id="ARBA00004141"/>
    </source>
</evidence>
<keyword evidence="7 8" id="KW-0472">Membrane</keyword>
<dbReference type="SUPFAM" id="SSF103506">
    <property type="entry name" value="Mitochondrial carrier"/>
    <property type="match status" value="1"/>
</dbReference>
<reference evidence="10" key="1">
    <citation type="submission" date="2013-08" db="EMBL/GenBank/DDBJ databases">
        <title>Oryza genome evolution.</title>
        <authorList>
            <person name="Wing R.A."/>
            <person name="Panaud O."/>
            <person name="Oliveira A.C."/>
        </authorList>
    </citation>
    <scope>NUCLEOTIDE SEQUENCE</scope>
</reference>
<evidence type="ECO:0000256" key="7">
    <source>
        <dbReference type="ARBA" id="ARBA00023136"/>
    </source>
</evidence>
<evidence type="ECO:0000256" key="3">
    <source>
        <dbReference type="ARBA" id="ARBA00022448"/>
    </source>
</evidence>
<keyword evidence="6" id="KW-1133">Transmembrane helix</keyword>
<sequence>MPPPSSRESLSVAMAARSQSQPHLDFPSLFSDLTSLLLQHPPPPSSSSSPGPVFSSSSLSIPAPAPASAAVAATAPPTPLARAAIGACAGAAAGAFTYAALLPIDAVKTRIQAGAAAGGSWQVFLDILRTDGPLGLYRGLSAVILGSASSSAVYFGTCELAKSLLRPHLPPFLVPPLAGASGNVSSSAIMVPKELITQRLQSGAAKGRSWQVLLQILQTDGFFGLYAGYAATLLRNLPAGVLSYSSFEYLKAFTLKQRNKESLTPGESVLCGALAGAISAALTTPLDVVKTRLMTRVGTEGSRTVVGTMREVVAEEGLMGLSRGIGPRVLHSACFAALGYCAFETARLAILKWYIEDCERKAAAEMKAGVPVGMVVVGVGVPRARSFQWDPLLLVGVVIPLVPAGSRRGAVAGVLLLLRRRIEGVPLFSLPATSARVGTHASSTFNSFWPSSIAGSVAIVYLMYRCVKKNGLPAVNINTNTSFAPGTAAAAMYTVVPDSQIRNATIERFLKEIAGEKPIRFTAQHIWVLSSDVVLQALLVGEIFSGSI</sequence>
<dbReference type="FunFam" id="1.50.40.10:FF:000097">
    <property type="entry name" value="Protein MITOFERRINLIKE 1, chloroplastic"/>
    <property type="match status" value="1"/>
</dbReference>
<dbReference type="eggNOG" id="KOG0768">
    <property type="taxonomic scope" value="Eukaryota"/>
</dbReference>
<evidence type="ECO:0000256" key="6">
    <source>
        <dbReference type="ARBA" id="ARBA00022989"/>
    </source>
</evidence>
<reference evidence="10" key="2">
    <citation type="submission" date="2015-04" db="UniProtKB">
        <authorList>
            <consortium name="EnsemblPlants"/>
        </authorList>
    </citation>
    <scope>IDENTIFICATION</scope>
</reference>
<dbReference type="STRING" id="40148.A0A0D9YKF8"/>
<organism evidence="10">
    <name type="scientific">Oryza glumipatula</name>
    <dbReference type="NCBI Taxonomy" id="40148"/>
    <lineage>
        <taxon>Eukaryota</taxon>
        <taxon>Viridiplantae</taxon>
        <taxon>Streptophyta</taxon>
        <taxon>Embryophyta</taxon>
        <taxon>Tracheophyta</taxon>
        <taxon>Spermatophyta</taxon>
        <taxon>Magnoliopsida</taxon>
        <taxon>Liliopsida</taxon>
        <taxon>Poales</taxon>
        <taxon>Poaceae</taxon>
        <taxon>BOP clade</taxon>
        <taxon>Oryzoideae</taxon>
        <taxon>Oryzeae</taxon>
        <taxon>Oryzinae</taxon>
        <taxon>Oryza</taxon>
    </lineage>
</organism>
<dbReference type="FunFam" id="1.50.40.10:FF:000089">
    <property type="entry name" value="protein MITOFERRINLIKE 1, chloroplastic"/>
    <property type="match status" value="1"/>
</dbReference>
<comment type="subcellular location">
    <subcellularLocation>
        <location evidence="1">Membrane</location>
        <topology evidence="1">Multi-pass membrane protein</topology>
    </subcellularLocation>
</comment>
<evidence type="ECO:0000256" key="2">
    <source>
        <dbReference type="ARBA" id="ARBA00006375"/>
    </source>
</evidence>
<keyword evidence="4 8" id="KW-0812">Transmembrane</keyword>
<dbReference type="InterPro" id="IPR018108">
    <property type="entry name" value="MCP_transmembrane"/>
</dbReference>
<evidence type="ECO:0000256" key="5">
    <source>
        <dbReference type="ARBA" id="ARBA00022737"/>
    </source>
</evidence>
<dbReference type="Gene3D" id="1.50.40.10">
    <property type="entry name" value="Mitochondrial carrier domain"/>
    <property type="match status" value="2"/>
</dbReference>
<dbReference type="EnsemblPlants" id="OGLUM01G49310.2">
    <property type="protein sequence ID" value="OGLUM01G49310.2"/>
    <property type="gene ID" value="OGLUM01G49310"/>
</dbReference>
<feature type="repeat" description="Solcar" evidence="8">
    <location>
        <begin position="81"/>
        <end position="164"/>
    </location>
</feature>
<dbReference type="Gramene" id="OGLUM01G49310.2">
    <property type="protein sequence ID" value="OGLUM01G49310.2"/>
    <property type="gene ID" value="OGLUM01G49310"/>
</dbReference>
<dbReference type="PANTHER" id="PTHR45667">
    <property type="entry name" value="S-ADENOSYLMETHIONINE MITOCHONDRIAL CARRIER PROTEIN"/>
    <property type="match status" value="1"/>
</dbReference>
<evidence type="ECO:0000256" key="4">
    <source>
        <dbReference type="ARBA" id="ARBA00022692"/>
    </source>
</evidence>